<name>A0A8S5QBA1_9CAUD</name>
<reference evidence="2" key="1">
    <citation type="journal article" date="2021" name="Proc. Natl. Acad. Sci. U.S.A.">
        <title>A Catalog of Tens of Thousands of Viruses from Human Metagenomes Reveals Hidden Associations with Chronic Diseases.</title>
        <authorList>
            <person name="Tisza M.J."/>
            <person name="Buck C.B."/>
        </authorList>
    </citation>
    <scope>NUCLEOTIDE SEQUENCE</scope>
    <source>
        <strain evidence="2">CtdmY20</strain>
    </source>
</reference>
<accession>A0A8S5QBA1</accession>
<proteinExistence type="predicted"/>
<evidence type="ECO:0000313" key="2">
    <source>
        <dbReference type="EMBL" id="DAE16186.1"/>
    </source>
</evidence>
<organism evidence="2">
    <name type="scientific">Siphoviridae sp. ctdmY20</name>
    <dbReference type="NCBI Taxonomy" id="2825586"/>
    <lineage>
        <taxon>Viruses</taxon>
        <taxon>Duplodnaviria</taxon>
        <taxon>Heunggongvirae</taxon>
        <taxon>Uroviricota</taxon>
        <taxon>Caudoviricetes</taxon>
    </lineage>
</organism>
<feature type="compositionally biased region" description="Basic and acidic residues" evidence="1">
    <location>
        <begin position="1"/>
        <end position="15"/>
    </location>
</feature>
<sequence length="34" mass="3776">MNRLFRIADGKEQDQIRGSLPTVNNGKAGMNNET</sequence>
<protein>
    <submittedName>
        <fullName evidence="2">Uncharacterized protein</fullName>
    </submittedName>
</protein>
<feature type="region of interest" description="Disordered" evidence="1">
    <location>
        <begin position="1"/>
        <end position="34"/>
    </location>
</feature>
<evidence type="ECO:0000256" key="1">
    <source>
        <dbReference type="SAM" id="MobiDB-lite"/>
    </source>
</evidence>
<dbReference type="EMBL" id="BK015617">
    <property type="protein sequence ID" value="DAE16186.1"/>
    <property type="molecule type" value="Genomic_DNA"/>
</dbReference>
<feature type="compositionally biased region" description="Polar residues" evidence="1">
    <location>
        <begin position="21"/>
        <end position="34"/>
    </location>
</feature>